<dbReference type="InterPro" id="IPR015947">
    <property type="entry name" value="PUA-like_sf"/>
</dbReference>
<dbReference type="RefSeq" id="WP_284724234.1">
    <property type="nucleotide sequence ID" value="NZ_FXTU01000003.1"/>
</dbReference>
<dbReference type="Proteomes" id="UP001157946">
    <property type="component" value="Unassembled WGS sequence"/>
</dbReference>
<dbReference type="CDD" id="cd00009">
    <property type="entry name" value="AAA"/>
    <property type="match status" value="1"/>
</dbReference>
<evidence type="ECO:0000259" key="1">
    <source>
        <dbReference type="SMART" id="SM00382"/>
    </source>
</evidence>
<dbReference type="SUPFAM" id="SSF88697">
    <property type="entry name" value="PUA domain-like"/>
    <property type="match status" value="1"/>
</dbReference>
<organism evidence="2 3">
    <name type="scientific">Laceyella tengchongensis</name>
    <dbReference type="NCBI Taxonomy" id="574699"/>
    <lineage>
        <taxon>Bacteria</taxon>
        <taxon>Bacillati</taxon>
        <taxon>Bacillota</taxon>
        <taxon>Bacilli</taxon>
        <taxon>Bacillales</taxon>
        <taxon>Thermoactinomycetaceae</taxon>
        <taxon>Laceyella</taxon>
    </lineage>
</organism>
<dbReference type="SMART" id="SM00382">
    <property type="entry name" value="AAA"/>
    <property type="match status" value="1"/>
</dbReference>
<proteinExistence type="predicted"/>
<dbReference type="PANTHER" id="PTHR37291">
    <property type="entry name" value="5-METHYLCYTOSINE-SPECIFIC RESTRICTION ENZYME B"/>
    <property type="match status" value="1"/>
</dbReference>
<dbReference type="SUPFAM" id="SSF52540">
    <property type="entry name" value="P-loop containing nucleoside triphosphate hydrolases"/>
    <property type="match status" value="1"/>
</dbReference>
<dbReference type="GO" id="GO:0005524">
    <property type="term" value="F:ATP binding"/>
    <property type="evidence" value="ECO:0007669"/>
    <property type="project" value="InterPro"/>
</dbReference>
<dbReference type="InterPro" id="IPR002740">
    <property type="entry name" value="EVE_domain"/>
</dbReference>
<dbReference type="GO" id="GO:0016887">
    <property type="term" value="F:ATP hydrolysis activity"/>
    <property type="evidence" value="ECO:0007669"/>
    <property type="project" value="InterPro"/>
</dbReference>
<dbReference type="Pfam" id="PF07728">
    <property type="entry name" value="AAA_5"/>
    <property type="match status" value="1"/>
</dbReference>
<dbReference type="Pfam" id="PF01878">
    <property type="entry name" value="EVE"/>
    <property type="match status" value="1"/>
</dbReference>
<accession>A0AA46AFE8</accession>
<keyword evidence="3" id="KW-1185">Reference proteome</keyword>
<dbReference type="EMBL" id="FXTU01000003">
    <property type="protein sequence ID" value="SMP18771.1"/>
    <property type="molecule type" value="Genomic_DNA"/>
</dbReference>
<dbReference type="Gene3D" id="3.40.50.300">
    <property type="entry name" value="P-loop containing nucleotide triphosphate hydrolases"/>
    <property type="match status" value="1"/>
</dbReference>
<dbReference type="InterPro" id="IPR027417">
    <property type="entry name" value="P-loop_NTPase"/>
</dbReference>
<dbReference type="AlphaFoldDB" id="A0AA46AFE8"/>
<reference evidence="2" key="1">
    <citation type="submission" date="2017-05" db="EMBL/GenBank/DDBJ databases">
        <authorList>
            <person name="Varghese N."/>
            <person name="Submissions S."/>
        </authorList>
    </citation>
    <scope>NUCLEOTIDE SEQUENCE</scope>
    <source>
        <strain evidence="2">DSM 45262</strain>
    </source>
</reference>
<evidence type="ECO:0000313" key="3">
    <source>
        <dbReference type="Proteomes" id="UP001157946"/>
    </source>
</evidence>
<evidence type="ECO:0000313" key="2">
    <source>
        <dbReference type="EMBL" id="SMP18771.1"/>
    </source>
</evidence>
<comment type="caution">
    <text evidence="2">The sequence shown here is derived from an EMBL/GenBank/DDBJ whole genome shotgun (WGS) entry which is preliminary data.</text>
</comment>
<dbReference type="InterPro" id="IPR003593">
    <property type="entry name" value="AAA+_ATPase"/>
</dbReference>
<name>A0AA46AFE8_9BACL</name>
<feature type="domain" description="AAA+ ATPase" evidence="1">
    <location>
        <begin position="332"/>
        <end position="494"/>
    </location>
</feature>
<protein>
    <submittedName>
        <fullName evidence="2">EVE domain-containing protein</fullName>
    </submittedName>
</protein>
<gene>
    <name evidence="2" type="ORF">SAMN06265361_103204</name>
</gene>
<dbReference type="InterPro" id="IPR011704">
    <property type="entry name" value="ATPase_dyneun-rel_AAA"/>
</dbReference>
<dbReference type="InterPro" id="IPR052934">
    <property type="entry name" value="Methyl-DNA_Rec/Restrict_Enz"/>
</dbReference>
<sequence length="579" mass="66370">MSAQHRGRNVEAECELRIYPSPPEEWRQVWLVESSTFVEEPVERKISRLSIAKPGFDPIIQQIQSGDLLLCHTRGTKHQIKEVLLVVDEAPQSGHPVTVYIKQFEEHPPVLLDALIAACAECTNPPPGRTYFIPADVLYRIRTLQPEVSMLFARPRHWVFQCNPRLYDLKQAVRRNHLKTWKVTAHKQRIKKGDKVIMWMTGSEAGCYALATVRTEVFKGWGEMVEADYFHADDLPEAWDRCEIEIDLDLTATPILRKTTEADPELAGLNVGMQGTNFQATPAQYQQLLRLALSERRGMMAKAAPRYSLADFCADTGYAEQEVNRWLRAIQRKGQVIFGGPPGTGKTYVAERLARLLTSEGNGFYEMVQFHPNYAYEDFIQGIRPVVTEEGKQKVELVPGRFLEFCERARRCGGTCVMVIDEINRAHLARVLGELMLTLEYRETEIPLAGGNRFSIPEGVRLIGTMNTADRSIALLDVALRRRFAFIRLSPQYEQLRRFHRLRDNDVEGLIQLLQEINERVSDPSFALGISYFMVENLAEELEEIWKWEVEPYLEDVLFDQPDTAASYCWERVKGRLLP</sequence>
<dbReference type="PANTHER" id="PTHR37291:SF1">
    <property type="entry name" value="TYPE IV METHYL-DIRECTED RESTRICTION ENZYME ECOKMCRB SUBUNIT"/>
    <property type="match status" value="1"/>
</dbReference>